<dbReference type="InterPro" id="IPR036396">
    <property type="entry name" value="Cyt_P450_sf"/>
</dbReference>
<name>A0ABW8M4L1_9ACTN</name>
<keyword evidence="4" id="KW-1185">Reference proteome</keyword>
<proteinExistence type="inferred from homology"/>
<evidence type="ECO:0000256" key="1">
    <source>
        <dbReference type="ARBA" id="ARBA00010617"/>
    </source>
</evidence>
<gene>
    <name evidence="3" type="ORF">ACI2L5_51005</name>
</gene>
<sequence length="405" mass="44551">MAEAPSEPIPFPFPDPPSVCELPPELAEVRDGESVVEVKFPDGITGWMVTKHADVRKVLLDPRFSSRVIATAAAAMSETETGKLMNESLVGMDPPEHTRLRKLVSKAFTARRVEQLRPRIVELVVELLDELQTLPRPVDLVKNFAVPLPVRVVCELLGVPAGDQDTFHAWSNALLGDWHQVAEKEAATVALVNYFGDLIAVKRQKPADDMISELIAVSEEEDSTLTEREIITLSIGILSAGHETTANLISMFLLTLLHHPEEFDKLRANPEALPKAIDELLRFVPLTATGGITPRLTTAEVELSNGKVLPAGVVVLPAVATANRDPDVFEDGDRLDLAREQNPHLAFSTGIHYCLGAQLARIELQEAFRAIMERMPEVRLAVPESELRLKPASILRGLESLPITW</sequence>
<dbReference type="PRINTS" id="PR00359">
    <property type="entry name" value="BP450"/>
</dbReference>
<keyword evidence="2" id="KW-0408">Iron</keyword>
<reference evidence="3 4" key="1">
    <citation type="submission" date="2024-11" db="EMBL/GenBank/DDBJ databases">
        <title>The Natural Products Discovery Center: Release of the First 8490 Sequenced Strains for Exploring Actinobacteria Biosynthetic Diversity.</title>
        <authorList>
            <person name="Kalkreuter E."/>
            <person name="Kautsar S.A."/>
            <person name="Yang D."/>
            <person name="Bader C.D."/>
            <person name="Teijaro C.N."/>
            <person name="Fluegel L."/>
            <person name="Davis C.M."/>
            <person name="Simpson J.R."/>
            <person name="Lauterbach L."/>
            <person name="Steele A.D."/>
            <person name="Gui C."/>
            <person name="Meng S."/>
            <person name="Li G."/>
            <person name="Viehrig K."/>
            <person name="Ye F."/>
            <person name="Su P."/>
            <person name="Kiefer A.F."/>
            <person name="Nichols A."/>
            <person name="Cepeda A.J."/>
            <person name="Yan W."/>
            <person name="Fan B."/>
            <person name="Jiang Y."/>
            <person name="Adhikari A."/>
            <person name="Zheng C.-J."/>
            <person name="Schuster L."/>
            <person name="Cowan T.M."/>
            <person name="Smanski M.J."/>
            <person name="Chevrette M.G."/>
            <person name="De Carvalho L.P.S."/>
            <person name="Shen B."/>
        </authorList>
    </citation>
    <scope>NUCLEOTIDE SEQUENCE [LARGE SCALE GENOMIC DNA]</scope>
    <source>
        <strain evidence="3 4">NPDC020863</strain>
    </source>
</reference>
<evidence type="ECO:0000313" key="3">
    <source>
        <dbReference type="EMBL" id="MFK4273128.1"/>
    </source>
</evidence>
<dbReference type="PROSITE" id="PS00086">
    <property type="entry name" value="CYTOCHROME_P450"/>
    <property type="match status" value="1"/>
</dbReference>
<protein>
    <submittedName>
        <fullName evidence="3">Cytochrome P450</fullName>
    </submittedName>
</protein>
<dbReference type="Pfam" id="PF00067">
    <property type="entry name" value="p450"/>
    <property type="match status" value="1"/>
</dbReference>
<dbReference type="Gene3D" id="1.10.630.10">
    <property type="entry name" value="Cytochrome P450"/>
    <property type="match status" value="1"/>
</dbReference>
<keyword evidence="2" id="KW-0560">Oxidoreductase</keyword>
<keyword evidence="2" id="KW-0479">Metal-binding</keyword>
<comment type="caution">
    <text evidence="3">The sequence shown here is derived from an EMBL/GenBank/DDBJ whole genome shotgun (WGS) entry which is preliminary data.</text>
</comment>
<accession>A0ABW8M4L1</accession>
<dbReference type="PANTHER" id="PTHR46696:SF1">
    <property type="entry name" value="CYTOCHROME P450 YJIB-RELATED"/>
    <property type="match status" value="1"/>
</dbReference>
<evidence type="ECO:0000313" key="4">
    <source>
        <dbReference type="Proteomes" id="UP001620295"/>
    </source>
</evidence>
<dbReference type="Proteomes" id="UP001620295">
    <property type="component" value="Unassembled WGS sequence"/>
</dbReference>
<comment type="similarity">
    <text evidence="1 2">Belongs to the cytochrome P450 family.</text>
</comment>
<dbReference type="InterPro" id="IPR001128">
    <property type="entry name" value="Cyt_P450"/>
</dbReference>
<dbReference type="PANTHER" id="PTHR46696">
    <property type="entry name" value="P450, PUTATIVE (EUROFUNG)-RELATED"/>
    <property type="match status" value="1"/>
</dbReference>
<evidence type="ECO:0000256" key="2">
    <source>
        <dbReference type="RuleBase" id="RU000461"/>
    </source>
</evidence>
<dbReference type="PRINTS" id="PR00385">
    <property type="entry name" value="P450"/>
</dbReference>
<dbReference type="SUPFAM" id="SSF48264">
    <property type="entry name" value="Cytochrome P450"/>
    <property type="match status" value="1"/>
</dbReference>
<keyword evidence="2" id="KW-0503">Monooxygenase</keyword>
<dbReference type="EMBL" id="JBJDQH010000044">
    <property type="protein sequence ID" value="MFK4273128.1"/>
    <property type="molecule type" value="Genomic_DNA"/>
</dbReference>
<dbReference type="InterPro" id="IPR017972">
    <property type="entry name" value="Cyt_P450_CS"/>
</dbReference>
<dbReference type="CDD" id="cd11031">
    <property type="entry name" value="Cyp158A-like"/>
    <property type="match status" value="1"/>
</dbReference>
<keyword evidence="2" id="KW-0349">Heme</keyword>
<organism evidence="3 4">
    <name type="scientific">Streptomyces milbemycinicus</name>
    <dbReference type="NCBI Taxonomy" id="476552"/>
    <lineage>
        <taxon>Bacteria</taxon>
        <taxon>Bacillati</taxon>
        <taxon>Actinomycetota</taxon>
        <taxon>Actinomycetes</taxon>
        <taxon>Kitasatosporales</taxon>
        <taxon>Streptomycetaceae</taxon>
        <taxon>Streptomyces</taxon>
    </lineage>
</organism>
<dbReference type="InterPro" id="IPR002397">
    <property type="entry name" value="Cyt_P450_B"/>
</dbReference>
<dbReference type="RefSeq" id="WP_358647575.1">
    <property type="nucleotide sequence ID" value="NZ_JBFACG010000069.1"/>
</dbReference>